<reference evidence="1" key="1">
    <citation type="journal article" date="2019" name="PLoS Negl. Trop. Dis.">
        <title>Revisiting the worldwide diversity of Leptospira species in the environment.</title>
        <authorList>
            <person name="Vincent A.T."/>
            <person name="Schiettekatte O."/>
            <person name="Bourhy P."/>
            <person name="Veyrier F.J."/>
            <person name="Picardeau M."/>
        </authorList>
    </citation>
    <scope>NUCLEOTIDE SEQUENCE [LARGE SCALE GENOMIC DNA]</scope>
    <source>
        <strain evidence="1">SSW15</strain>
    </source>
</reference>
<dbReference type="Proteomes" id="UP000298458">
    <property type="component" value="Unassembled WGS sequence"/>
</dbReference>
<dbReference type="OrthoDB" id="323464at2"/>
<dbReference type="SUPFAM" id="SSF53474">
    <property type="entry name" value="alpha/beta-Hydrolases"/>
    <property type="match status" value="1"/>
</dbReference>
<sequence>MDVKTKVESSQLTIPVHLVSVSARLDLPAGAKKLVLLVEGISERLGNLASVHFSKLCEKLHSRNIATLQVESLLTIQERSITFNRVDTILLRDRLFSVVAWLRSQNKTKNLHLFCCASYDAVAYVVKAVLEKKMELDGIISVSGNPDGLDGDGSIRLAMPVLLIYGGFDVRRIKKMEKSLLRPVRNERDLEIVQLSSGSFTEEKKWEQAMDKIQVWLDHVDP</sequence>
<dbReference type="AlphaFoldDB" id="A0A4R9GK14"/>
<dbReference type="GO" id="GO:0016787">
    <property type="term" value="F:hydrolase activity"/>
    <property type="evidence" value="ECO:0007669"/>
    <property type="project" value="UniProtKB-KW"/>
</dbReference>
<protein>
    <submittedName>
        <fullName evidence="1">Dienelactone hydrolase</fullName>
    </submittedName>
</protein>
<dbReference type="InterPro" id="IPR029058">
    <property type="entry name" value="AB_hydrolase_fold"/>
</dbReference>
<name>A0A4R9GK14_9LEPT</name>
<gene>
    <name evidence="1" type="ORF">EHO60_01345</name>
</gene>
<dbReference type="EMBL" id="RQET01000001">
    <property type="protein sequence ID" value="TGK14017.1"/>
    <property type="molecule type" value="Genomic_DNA"/>
</dbReference>
<comment type="caution">
    <text evidence="1">The sequence shown here is derived from an EMBL/GenBank/DDBJ whole genome shotgun (WGS) entry which is preliminary data.</text>
</comment>
<keyword evidence="2" id="KW-1185">Reference proteome</keyword>
<keyword evidence="1" id="KW-0378">Hydrolase</keyword>
<evidence type="ECO:0000313" key="1">
    <source>
        <dbReference type="EMBL" id="TGK14017.1"/>
    </source>
</evidence>
<proteinExistence type="predicted"/>
<accession>A0A4R9GK14</accession>
<evidence type="ECO:0000313" key="2">
    <source>
        <dbReference type="Proteomes" id="UP000298458"/>
    </source>
</evidence>
<dbReference type="Gene3D" id="3.40.50.1820">
    <property type="entry name" value="alpha/beta hydrolase"/>
    <property type="match status" value="1"/>
</dbReference>
<organism evidence="1 2">
    <name type="scientific">Leptospira fletcheri</name>
    <dbReference type="NCBI Taxonomy" id="2484981"/>
    <lineage>
        <taxon>Bacteria</taxon>
        <taxon>Pseudomonadati</taxon>
        <taxon>Spirochaetota</taxon>
        <taxon>Spirochaetia</taxon>
        <taxon>Leptospirales</taxon>
        <taxon>Leptospiraceae</taxon>
        <taxon>Leptospira</taxon>
    </lineage>
</organism>